<sequence length="43" mass="4236">AAGGGSEAELAAADVNGDKVVDTNDILALLQIIADKLIAGQTI</sequence>
<keyword evidence="2" id="KW-1185">Reference proteome</keyword>
<proteinExistence type="predicted"/>
<protein>
    <recommendedName>
        <fullName evidence="3">Dockerin domain-containing protein</fullName>
    </recommendedName>
</protein>
<dbReference type="AlphaFoldDB" id="A0A2R5ENK1"/>
<dbReference type="Gene3D" id="1.10.1330.10">
    <property type="entry name" value="Dockerin domain"/>
    <property type="match status" value="1"/>
</dbReference>
<dbReference type="Proteomes" id="UP000245202">
    <property type="component" value="Unassembled WGS sequence"/>
</dbReference>
<dbReference type="SUPFAM" id="SSF63446">
    <property type="entry name" value="Type I dockerin domain"/>
    <property type="match status" value="1"/>
</dbReference>
<dbReference type="InterPro" id="IPR018247">
    <property type="entry name" value="EF_Hand_1_Ca_BS"/>
</dbReference>
<gene>
    <name evidence="1" type="ORF">PAT3040_02241</name>
</gene>
<dbReference type="InterPro" id="IPR036439">
    <property type="entry name" value="Dockerin_dom_sf"/>
</dbReference>
<feature type="non-terminal residue" evidence="1">
    <location>
        <position position="1"/>
    </location>
</feature>
<evidence type="ECO:0000313" key="1">
    <source>
        <dbReference type="EMBL" id="GBG07685.1"/>
    </source>
</evidence>
<comment type="caution">
    <text evidence="1">The sequence shown here is derived from an EMBL/GenBank/DDBJ whole genome shotgun (WGS) entry which is preliminary data.</text>
</comment>
<name>A0A2R5ENK1_9BACL</name>
<accession>A0A2R5ENK1</accession>
<evidence type="ECO:0000313" key="2">
    <source>
        <dbReference type="Proteomes" id="UP000245202"/>
    </source>
</evidence>
<dbReference type="GO" id="GO:0000272">
    <property type="term" value="P:polysaccharide catabolic process"/>
    <property type="evidence" value="ECO:0007669"/>
    <property type="project" value="InterPro"/>
</dbReference>
<evidence type="ECO:0008006" key="3">
    <source>
        <dbReference type="Google" id="ProtNLM"/>
    </source>
</evidence>
<reference evidence="1 2" key="1">
    <citation type="submission" date="2017-08" db="EMBL/GenBank/DDBJ databases">
        <title>Substantial Increase in Enzyme Production by Combined Drug-Resistance Mutations in Paenibacillus agaridevorans.</title>
        <authorList>
            <person name="Tanaka Y."/>
            <person name="Funane K."/>
            <person name="Hosaka T."/>
            <person name="Shiwa Y."/>
            <person name="Fujita N."/>
            <person name="Miyazaki T."/>
            <person name="Yoshikawa H."/>
            <person name="Murakami K."/>
            <person name="Kasahara K."/>
            <person name="Inaoka T."/>
            <person name="Hiraga Y."/>
            <person name="Ochi K."/>
        </authorList>
    </citation>
    <scope>NUCLEOTIDE SEQUENCE [LARGE SCALE GENOMIC DNA]</scope>
    <source>
        <strain evidence="1 2">T-3040</strain>
    </source>
</reference>
<dbReference type="PROSITE" id="PS00018">
    <property type="entry name" value="EF_HAND_1"/>
    <property type="match status" value="1"/>
</dbReference>
<dbReference type="EMBL" id="BDQX01000100">
    <property type="protein sequence ID" value="GBG07685.1"/>
    <property type="molecule type" value="Genomic_DNA"/>
</dbReference>
<organism evidence="1 2">
    <name type="scientific">Paenibacillus agaridevorans</name>
    <dbReference type="NCBI Taxonomy" id="171404"/>
    <lineage>
        <taxon>Bacteria</taxon>
        <taxon>Bacillati</taxon>
        <taxon>Bacillota</taxon>
        <taxon>Bacilli</taxon>
        <taxon>Bacillales</taxon>
        <taxon>Paenibacillaceae</taxon>
        <taxon>Paenibacillus</taxon>
    </lineage>
</organism>